<dbReference type="EMBL" id="KK104809">
    <property type="protein sequence ID" value="KIY93389.1"/>
    <property type="molecule type" value="Genomic_DNA"/>
</dbReference>
<evidence type="ECO:0000256" key="1">
    <source>
        <dbReference type="ARBA" id="ARBA00022543"/>
    </source>
</evidence>
<feature type="domain" description="PAS fold" evidence="3">
    <location>
        <begin position="119"/>
        <end position="214"/>
    </location>
</feature>
<dbReference type="SUPFAM" id="SSF55785">
    <property type="entry name" value="PYP-like sensor domain (PAS domain)"/>
    <property type="match status" value="1"/>
</dbReference>
<dbReference type="NCBIfam" id="TIGR00229">
    <property type="entry name" value="sensory_box"/>
    <property type="match status" value="1"/>
</dbReference>
<dbReference type="Proteomes" id="UP000054498">
    <property type="component" value="Unassembled WGS sequence"/>
</dbReference>
<evidence type="ECO:0000259" key="3">
    <source>
        <dbReference type="Pfam" id="PF00989"/>
    </source>
</evidence>
<keyword evidence="2" id="KW-0716">Sensory transduction</keyword>
<evidence type="ECO:0000256" key="2">
    <source>
        <dbReference type="ARBA" id="ARBA00022606"/>
    </source>
</evidence>
<dbReference type="GO" id="GO:0006355">
    <property type="term" value="P:regulation of DNA-templated transcription"/>
    <property type="evidence" value="ECO:0007669"/>
    <property type="project" value="InterPro"/>
</dbReference>
<dbReference type="RefSeq" id="XP_013892409.1">
    <property type="nucleotide sequence ID" value="XM_014036955.1"/>
</dbReference>
<dbReference type="GeneID" id="25732149"/>
<dbReference type="InterPro" id="IPR052994">
    <property type="entry name" value="Tiny_macrocysts_regulators"/>
</dbReference>
<dbReference type="PANTHER" id="PTHR31600:SF2">
    <property type="entry name" value="GAMETE ENRICHED GENE 10 PROTEIN-RELATED"/>
    <property type="match status" value="1"/>
</dbReference>
<dbReference type="CDD" id="cd00130">
    <property type="entry name" value="PAS"/>
    <property type="match status" value="2"/>
</dbReference>
<dbReference type="Gene3D" id="3.30.450.20">
    <property type="entry name" value="PAS domain"/>
    <property type="match status" value="1"/>
</dbReference>
<evidence type="ECO:0000313" key="4">
    <source>
        <dbReference type="EMBL" id="KIY93389.1"/>
    </source>
</evidence>
<keyword evidence="5" id="KW-1185">Reference proteome</keyword>
<dbReference type="Pfam" id="PF00989">
    <property type="entry name" value="PAS"/>
    <property type="match status" value="1"/>
</dbReference>
<dbReference type="OrthoDB" id="542352at2759"/>
<keyword evidence="1" id="KW-0157">Chromophore</keyword>
<dbReference type="KEGG" id="mng:MNEG_14573"/>
<evidence type="ECO:0000313" key="5">
    <source>
        <dbReference type="Proteomes" id="UP000054498"/>
    </source>
</evidence>
<dbReference type="PANTHER" id="PTHR31600">
    <property type="entry name" value="TINY MACROCYSTS PROTEIN B-RELATED"/>
    <property type="match status" value="1"/>
</dbReference>
<proteinExistence type="predicted"/>
<dbReference type="InterPro" id="IPR013767">
    <property type="entry name" value="PAS_fold"/>
</dbReference>
<accession>A0A0D2LNK7</accession>
<reference evidence="4 5" key="1">
    <citation type="journal article" date="2013" name="BMC Genomics">
        <title>Reconstruction of the lipid metabolism for the microalga Monoraphidium neglectum from its genome sequence reveals characteristics suitable for biofuel production.</title>
        <authorList>
            <person name="Bogen C."/>
            <person name="Al-Dilaimi A."/>
            <person name="Albersmeier A."/>
            <person name="Wichmann J."/>
            <person name="Grundmann M."/>
            <person name="Rupp O."/>
            <person name="Lauersen K.J."/>
            <person name="Blifernez-Klassen O."/>
            <person name="Kalinowski J."/>
            <person name="Goesmann A."/>
            <person name="Mussgnug J.H."/>
            <person name="Kruse O."/>
        </authorList>
    </citation>
    <scope>NUCLEOTIDE SEQUENCE [LARGE SCALE GENOMIC DNA]</scope>
    <source>
        <strain evidence="4 5">SAG 48.87</strain>
    </source>
</reference>
<protein>
    <recommendedName>
        <fullName evidence="3">PAS fold domain-containing protein</fullName>
    </recommendedName>
</protein>
<sequence length="436" mass="45888">MGLVRRADNPDPSVVRLWVAPGSGTILCADERFADIFGLGTSEVAGRAFSSLGPDAEELDRLIERASGVPVEERSEASLSLETKLLHKFLPPVDVSLSVQYAGSATEVILVLNVHIQASSLAGAMMVVDHKSRVVYATTQLGSMLGFSARQVASMDLASLIPPPYSQMHAGFMKELATKPPATSCRAGAVVHLLRSNGVKVPVTLHLSTHDDGERLQHVVRVTPSSDAAAMDRARLVLGVDGSGIITRVNPGPSRALFGCSPQDMVGRPVRAYVNVFGEWARMHGEDASLLTALGLRALEGADEAWRVGVLAQGDRDSKEGDVGARGSSLTAALQQRNRVRPALLQARVVMADPEDEACAHSGSDGVPASGAAGPAVAALAGDEEEASLQLVLWRADALAAVVELDKALTIVKADAAAGLLFGISSKMMVKKDFKR</sequence>
<organism evidence="4 5">
    <name type="scientific">Monoraphidium neglectum</name>
    <dbReference type="NCBI Taxonomy" id="145388"/>
    <lineage>
        <taxon>Eukaryota</taxon>
        <taxon>Viridiplantae</taxon>
        <taxon>Chlorophyta</taxon>
        <taxon>core chlorophytes</taxon>
        <taxon>Chlorophyceae</taxon>
        <taxon>CS clade</taxon>
        <taxon>Sphaeropleales</taxon>
        <taxon>Selenastraceae</taxon>
        <taxon>Monoraphidium</taxon>
    </lineage>
</organism>
<dbReference type="InterPro" id="IPR000014">
    <property type="entry name" value="PAS"/>
</dbReference>
<name>A0A0D2LNK7_9CHLO</name>
<dbReference type="InterPro" id="IPR035965">
    <property type="entry name" value="PAS-like_dom_sf"/>
</dbReference>
<dbReference type="GO" id="GO:0009881">
    <property type="term" value="F:photoreceptor activity"/>
    <property type="evidence" value="ECO:0007669"/>
    <property type="project" value="UniProtKB-KW"/>
</dbReference>
<keyword evidence="1" id="KW-0675">Receptor</keyword>
<keyword evidence="1" id="KW-0600">Photoreceptor protein</keyword>
<dbReference type="AlphaFoldDB" id="A0A0D2LNK7"/>
<gene>
    <name evidence="4" type="ORF">MNEG_14573</name>
</gene>